<dbReference type="EMBL" id="LN515532">
    <property type="protein sequence ID" value="CEA16914.1"/>
    <property type="molecule type" value="Genomic_DNA"/>
</dbReference>
<accession>A0A098C1Z7</accession>
<comment type="similarity">
    <text evidence="7">Belongs to the TonB-dependent receptor family.</text>
</comment>
<comment type="subcellular location">
    <subcellularLocation>
        <location evidence="1 7">Cell outer membrane</location>
        <topology evidence="1 7">Multi-pass membrane protein</topology>
    </subcellularLocation>
</comment>
<feature type="chain" id="PRO_5001933017" description="TonB-dependent receptor plug domain-containing protein" evidence="8">
    <location>
        <begin position="20"/>
        <end position="1077"/>
    </location>
</feature>
<evidence type="ECO:0000256" key="8">
    <source>
        <dbReference type="SAM" id="SignalP"/>
    </source>
</evidence>
<dbReference type="InterPro" id="IPR008969">
    <property type="entry name" value="CarboxyPept-like_regulatory"/>
</dbReference>
<evidence type="ECO:0000256" key="1">
    <source>
        <dbReference type="ARBA" id="ARBA00004571"/>
    </source>
</evidence>
<evidence type="ECO:0000256" key="4">
    <source>
        <dbReference type="ARBA" id="ARBA00022692"/>
    </source>
</evidence>
<dbReference type="Pfam" id="PF13715">
    <property type="entry name" value="CarbopepD_reg_2"/>
    <property type="match status" value="1"/>
</dbReference>
<keyword evidence="4 7" id="KW-0812">Transmembrane</keyword>
<evidence type="ECO:0000256" key="5">
    <source>
        <dbReference type="ARBA" id="ARBA00023136"/>
    </source>
</evidence>
<dbReference type="InterPro" id="IPR036942">
    <property type="entry name" value="Beta-barrel_TonB_sf"/>
</dbReference>
<dbReference type="PATRIC" id="fig|1562970.3.peg.2160"/>
<evidence type="ECO:0000256" key="3">
    <source>
        <dbReference type="ARBA" id="ARBA00022452"/>
    </source>
</evidence>
<protein>
    <recommendedName>
        <fullName evidence="9">TonB-dependent receptor plug domain-containing protein</fullName>
    </recommendedName>
</protein>
<dbReference type="PROSITE" id="PS52016">
    <property type="entry name" value="TONB_DEPENDENT_REC_3"/>
    <property type="match status" value="1"/>
</dbReference>
<organism evidence="10 11">
    <name type="scientific">Fermentimonas caenicola</name>
    <dbReference type="NCBI Taxonomy" id="1562970"/>
    <lineage>
        <taxon>Bacteria</taxon>
        <taxon>Pseudomonadati</taxon>
        <taxon>Bacteroidota</taxon>
        <taxon>Bacteroidia</taxon>
        <taxon>Bacteroidales</taxon>
        <taxon>Dysgonomonadaceae</taxon>
        <taxon>Fermentimonas</taxon>
    </lineage>
</organism>
<dbReference type="Gene3D" id="2.170.130.10">
    <property type="entry name" value="TonB-dependent receptor, plug domain"/>
    <property type="match status" value="1"/>
</dbReference>
<feature type="domain" description="TonB-dependent receptor plug" evidence="9">
    <location>
        <begin position="115"/>
        <end position="241"/>
    </location>
</feature>
<keyword evidence="6 7" id="KW-0998">Cell outer membrane</keyword>
<keyword evidence="3 7" id="KW-1134">Transmembrane beta strand</keyword>
<feature type="signal peptide" evidence="8">
    <location>
        <begin position="1"/>
        <end position="19"/>
    </location>
</feature>
<dbReference type="Proteomes" id="UP000032417">
    <property type="component" value="Chromosome 1"/>
</dbReference>
<dbReference type="AlphaFoldDB" id="A0A098C1Z7"/>
<evidence type="ECO:0000313" key="11">
    <source>
        <dbReference type="Proteomes" id="UP000032417"/>
    </source>
</evidence>
<keyword evidence="2 7" id="KW-0813">Transport</keyword>
<dbReference type="Gene3D" id="2.40.170.20">
    <property type="entry name" value="TonB-dependent receptor, beta-barrel domain"/>
    <property type="match status" value="1"/>
</dbReference>
<dbReference type="SUPFAM" id="SSF56935">
    <property type="entry name" value="Porins"/>
    <property type="match status" value="1"/>
</dbReference>
<evidence type="ECO:0000256" key="7">
    <source>
        <dbReference type="PROSITE-ProRule" id="PRU01360"/>
    </source>
</evidence>
<dbReference type="InterPro" id="IPR039426">
    <property type="entry name" value="TonB-dep_rcpt-like"/>
</dbReference>
<dbReference type="InterPro" id="IPR012910">
    <property type="entry name" value="Plug_dom"/>
</dbReference>
<dbReference type="GO" id="GO:0009279">
    <property type="term" value="C:cell outer membrane"/>
    <property type="evidence" value="ECO:0007669"/>
    <property type="project" value="UniProtKB-SubCell"/>
</dbReference>
<reference evidence="10 11" key="1">
    <citation type="submission" date="2014-08" db="EMBL/GenBank/DDBJ databases">
        <authorList>
            <person name="Wibberg D."/>
        </authorList>
    </citation>
    <scope>NUCLEOTIDE SEQUENCE [LARGE SCALE GENOMIC DNA]</scope>
    <source>
        <strain evidence="11">ING2-E5B</strain>
    </source>
</reference>
<dbReference type="Pfam" id="PF07715">
    <property type="entry name" value="Plug"/>
    <property type="match status" value="1"/>
</dbReference>
<evidence type="ECO:0000313" key="10">
    <source>
        <dbReference type="EMBL" id="CEA16914.1"/>
    </source>
</evidence>
<sequence length="1077" mass="119618">MKNIVMLCTVLIMSISLMAQQRRITGTVTDSRDNSAMIGVNIMEKGTLNGTVTDIDGNFSLNVTTQDPVLVLSSIGYKALEVNIGNRSSLSITMEEDTEMLDEVVVVGYGTMRKSDLSGASVSVGEDKIKSSIITNLDQALQGRAAGVTSVMTSGAPGSAVSIRIRGQATLNAGAEPLYVVDGVIFQGGSTTGNSLGLNLGNGRGAISPLSTLNPSDIVSMEILKDASATAIYGAQGANGVVLITTKRGQSGKARFTYEGMFGVQDQIRRLDMMNLRDYAIYNNSIAATTGGTDGTPEYRDPSLLGKGTDWQDAIFRQALMTQHTVSAQGGVDAVQYYVSGSFMDQEGTIIGTDFNRYSFRVNLDANLKPWMKLGLNAMYSKTSERLGRAEGTEGVLTYSLLTPPDIPIYDAYGNYASAVREGYTRINPIAIAELDENLLDRQKLNGNIFMDITPLKNLTWHTELGYDISNSRSEQWQPTYNFGPAVQRPINRIYWQRNNNMYWQLKNYLTYNGRIDKHSFTAMVGQEMWESSWEWQRIGADNLPGNEIRNPQLGDPDTYQISDGMGDGAMASFFTRETYNYDDRYLLTYTYRYDGSSNFGPKNRWAGFHSVATSWRFSNEAFFASLNNVISNGKLRLGWGQTGNSNIGGGLWGASLQMFPTGLGAGYKQAQIANPYVKWETQEQWNLGLDLSFIHDRINLVVDLYDKTANDMLMQLQLPSYFGSRGNANSALTAPMGNYGTINNKGLEISLNTRNFTGDFTWDTDFQISFNKNKLVALSGTDASGIEGYGQWSDVVSLSRIGGPLYEFYGYIADGVYKDKQDIEGHLWGEIPENGYDRYATVFVGDIKYRDISGPEGKPDGKINTYDRTSIGSPLPKFTYGLTNTFSYKDFDLTLFMQGSYGNKIFNALSRDLTGMGYWNNQLKKAMDYANLVPINPDKQYPVQNPYNPGEMINNWFEDIDNVTLSNPDTKMSRAGKSLPYNNQRISTRYIEDGSYLRVKNIVLGYTLPQRMLRKVQIDNVRVYANIQNLWTFTKYSGYDPEVGVNPQDASGYTFGFDQGRYPAPRIITFGVNLSF</sequence>
<keyword evidence="5 7" id="KW-0472">Membrane</keyword>
<dbReference type="NCBIfam" id="TIGR04056">
    <property type="entry name" value="OMP_RagA_SusC"/>
    <property type="match status" value="1"/>
</dbReference>
<dbReference type="OrthoDB" id="1108421at2"/>
<dbReference type="HOGENOM" id="CLU_004317_0_2_10"/>
<keyword evidence="11" id="KW-1185">Reference proteome</keyword>
<dbReference type="KEGG" id="pbt:ING2E5B_2186"/>
<name>A0A098C1Z7_9BACT</name>
<keyword evidence="8" id="KW-0732">Signal</keyword>
<evidence type="ECO:0000259" key="9">
    <source>
        <dbReference type="Pfam" id="PF07715"/>
    </source>
</evidence>
<dbReference type="SUPFAM" id="SSF49464">
    <property type="entry name" value="Carboxypeptidase regulatory domain-like"/>
    <property type="match status" value="1"/>
</dbReference>
<dbReference type="InterPro" id="IPR037066">
    <property type="entry name" value="Plug_dom_sf"/>
</dbReference>
<evidence type="ECO:0000256" key="2">
    <source>
        <dbReference type="ARBA" id="ARBA00022448"/>
    </source>
</evidence>
<dbReference type="STRING" id="1562970.ING2E5B_2186"/>
<gene>
    <name evidence="10" type="ORF">ING2E5B_2186</name>
</gene>
<dbReference type="InterPro" id="IPR023996">
    <property type="entry name" value="TonB-dep_OMP_SusC/RagA"/>
</dbReference>
<proteinExistence type="inferred from homology"/>
<dbReference type="NCBIfam" id="TIGR04057">
    <property type="entry name" value="SusC_RagA_signa"/>
    <property type="match status" value="1"/>
</dbReference>
<dbReference type="InterPro" id="IPR023997">
    <property type="entry name" value="TonB-dep_OMP_SusC/RagA_CS"/>
</dbReference>
<evidence type="ECO:0000256" key="6">
    <source>
        <dbReference type="ARBA" id="ARBA00023237"/>
    </source>
</evidence>